<gene>
    <name evidence="1" type="ORF">GPUN_1487</name>
</gene>
<accession>H5TBD0</accession>
<sequence length="98" mass="10971">MSASLTASCQHFSAQQKAQLLAMGISLYEPTVPIDLKQMPWIADVCKLLKISPQSCLFDSSQPLFNSKTQTLHLPLVSYANEANIKKSIWLSIRQYVD</sequence>
<dbReference type="Proteomes" id="UP000053586">
    <property type="component" value="Unassembled WGS sequence"/>
</dbReference>
<evidence type="ECO:0000313" key="1">
    <source>
        <dbReference type="EMBL" id="GAB55607.1"/>
    </source>
</evidence>
<dbReference type="AlphaFoldDB" id="H5TBD0"/>
<dbReference type="RefSeq" id="WP_006004847.1">
    <property type="nucleotide sequence ID" value="NZ_BAET01000013.1"/>
</dbReference>
<organism evidence="1 2">
    <name type="scientific">Glaciecola punicea ACAM 611</name>
    <dbReference type="NCBI Taxonomy" id="1121923"/>
    <lineage>
        <taxon>Bacteria</taxon>
        <taxon>Pseudomonadati</taxon>
        <taxon>Pseudomonadota</taxon>
        <taxon>Gammaproteobacteria</taxon>
        <taxon>Alteromonadales</taxon>
        <taxon>Alteromonadaceae</taxon>
        <taxon>Glaciecola</taxon>
    </lineage>
</organism>
<dbReference type="STRING" id="56804.BAE46_12685"/>
<name>H5TBD0_9ALTE</name>
<dbReference type="EMBL" id="BAET01000013">
    <property type="protein sequence ID" value="GAB55607.1"/>
    <property type="molecule type" value="Genomic_DNA"/>
</dbReference>
<comment type="caution">
    <text evidence="1">The sequence shown here is derived from an EMBL/GenBank/DDBJ whole genome shotgun (WGS) entry which is preliminary data.</text>
</comment>
<protein>
    <submittedName>
        <fullName evidence="1">Uncharacterized protein</fullName>
    </submittedName>
</protein>
<proteinExistence type="predicted"/>
<reference evidence="1 2" key="2">
    <citation type="journal article" date="2017" name="Antonie Van Leeuwenhoek">
        <title>Rhizobium rhizosphaerae sp. nov., a novel species isolated from rice rhizosphere.</title>
        <authorList>
            <person name="Zhao J.J."/>
            <person name="Zhang J."/>
            <person name="Zhang R.J."/>
            <person name="Zhang C.W."/>
            <person name="Yin H.Q."/>
            <person name="Zhang X.X."/>
        </authorList>
    </citation>
    <scope>NUCLEOTIDE SEQUENCE [LARGE SCALE GENOMIC DNA]</scope>
    <source>
        <strain evidence="1 2">ACAM 611</strain>
    </source>
</reference>
<reference evidence="1 2" key="1">
    <citation type="journal article" date="2012" name="J. Bacteriol.">
        <title>Genome sequence of proteorhodopsin-containing sea ice bacterium Glaciecola punicea ACAM 611T.</title>
        <authorList>
            <person name="Qin Q.-L."/>
            <person name="Xie B.-B."/>
            <person name="Shu Y.-L."/>
            <person name="Rong J.-C."/>
            <person name="Zhao D.-L."/>
            <person name="Zhang X.-Y."/>
            <person name="Chen X.-L."/>
            <person name="Zhou B.-C."/>
            <person name="Zhanga Y.-Z."/>
        </authorList>
    </citation>
    <scope>NUCLEOTIDE SEQUENCE [LARGE SCALE GENOMIC DNA]</scope>
    <source>
        <strain evidence="1 2">ACAM 611</strain>
    </source>
</reference>
<evidence type="ECO:0000313" key="2">
    <source>
        <dbReference type="Proteomes" id="UP000053586"/>
    </source>
</evidence>
<keyword evidence="2" id="KW-1185">Reference proteome</keyword>